<dbReference type="InterPro" id="IPR014710">
    <property type="entry name" value="RmlC-like_jellyroll"/>
</dbReference>
<dbReference type="Gene3D" id="2.60.120.10">
    <property type="entry name" value="Jelly Rolls"/>
    <property type="match status" value="1"/>
</dbReference>
<protein>
    <submittedName>
        <fullName evidence="1">Cupin</fullName>
    </submittedName>
</protein>
<comment type="caution">
    <text evidence="1">The sequence shown here is derived from an EMBL/GenBank/DDBJ whole genome shotgun (WGS) entry which is preliminary data.</text>
</comment>
<feature type="non-terminal residue" evidence="1">
    <location>
        <position position="1"/>
    </location>
</feature>
<organism evidence="1 2">
    <name type="scientific">Zarconia navalis LEGE 11467</name>
    <dbReference type="NCBI Taxonomy" id="1828826"/>
    <lineage>
        <taxon>Bacteria</taxon>
        <taxon>Bacillati</taxon>
        <taxon>Cyanobacteriota</taxon>
        <taxon>Cyanophyceae</taxon>
        <taxon>Oscillatoriophycideae</taxon>
        <taxon>Oscillatoriales</taxon>
        <taxon>Oscillatoriales incertae sedis</taxon>
        <taxon>Zarconia</taxon>
        <taxon>Zarconia navalis</taxon>
    </lineage>
</organism>
<keyword evidence="2" id="KW-1185">Reference proteome</keyword>
<evidence type="ECO:0000313" key="1">
    <source>
        <dbReference type="EMBL" id="MBE9042125.1"/>
    </source>
</evidence>
<dbReference type="Proteomes" id="UP000621799">
    <property type="component" value="Unassembled WGS sequence"/>
</dbReference>
<reference evidence="1" key="1">
    <citation type="submission" date="2020-10" db="EMBL/GenBank/DDBJ databases">
        <authorList>
            <person name="Castelo-Branco R."/>
            <person name="Eusebio N."/>
            <person name="Adriana R."/>
            <person name="Vieira A."/>
            <person name="Brugerolle De Fraissinette N."/>
            <person name="Rezende De Castro R."/>
            <person name="Schneider M.P."/>
            <person name="Vasconcelos V."/>
            <person name="Leao P.N."/>
        </authorList>
    </citation>
    <scope>NUCLEOTIDE SEQUENCE</scope>
    <source>
        <strain evidence="1">LEGE 11467</strain>
    </source>
</reference>
<proteinExistence type="predicted"/>
<sequence>TQGDALPRYAWLRLPVRSQLRAIAGSTGCTVWIKTGHLAHPELLTAPSHSL</sequence>
<dbReference type="EMBL" id="JADEXN010000301">
    <property type="protein sequence ID" value="MBE9042125.1"/>
    <property type="molecule type" value="Genomic_DNA"/>
</dbReference>
<accession>A0A928W2M7</accession>
<evidence type="ECO:0000313" key="2">
    <source>
        <dbReference type="Proteomes" id="UP000621799"/>
    </source>
</evidence>
<dbReference type="AlphaFoldDB" id="A0A928W2M7"/>
<name>A0A928W2M7_9CYAN</name>
<gene>
    <name evidence="1" type="ORF">IQ235_15195</name>
</gene>